<evidence type="ECO:0000256" key="1">
    <source>
        <dbReference type="ARBA" id="ARBA00001957"/>
    </source>
</evidence>
<dbReference type="InterPro" id="IPR010071">
    <property type="entry name" value="AA_adenyl_dom"/>
</dbReference>
<feature type="compositionally biased region" description="Basic and acidic residues" evidence="5">
    <location>
        <begin position="2407"/>
        <end position="2417"/>
    </location>
</feature>
<dbReference type="SMART" id="SM00823">
    <property type="entry name" value="PKS_PP"/>
    <property type="match status" value="6"/>
</dbReference>
<dbReference type="InterPro" id="IPR042099">
    <property type="entry name" value="ANL_N_sf"/>
</dbReference>
<dbReference type="Pfam" id="PF00975">
    <property type="entry name" value="Thioesterase"/>
    <property type="match status" value="1"/>
</dbReference>
<organism evidence="7">
    <name type="scientific">Streptomyces sp. NBC_01401</name>
    <dbReference type="NCBI Taxonomy" id="2903854"/>
    <lineage>
        <taxon>Bacteria</taxon>
        <taxon>Bacillati</taxon>
        <taxon>Actinomycetota</taxon>
        <taxon>Actinomycetes</taxon>
        <taxon>Kitasatosporales</taxon>
        <taxon>Streptomycetaceae</taxon>
        <taxon>Streptomyces</taxon>
    </lineage>
</organism>
<dbReference type="CDD" id="cd19544">
    <property type="entry name" value="E-C_NRPS"/>
    <property type="match status" value="1"/>
</dbReference>
<dbReference type="Gene3D" id="3.30.300.30">
    <property type="match status" value="5"/>
</dbReference>
<comment type="similarity">
    <text evidence="2">Belongs to the ATP-dependent AMP-binding enzyme family.</text>
</comment>
<dbReference type="Gene3D" id="3.40.50.980">
    <property type="match status" value="8"/>
</dbReference>
<name>A0AAU3H0S3_9ACTN</name>
<evidence type="ECO:0000259" key="6">
    <source>
        <dbReference type="PROSITE" id="PS50075"/>
    </source>
</evidence>
<dbReference type="CDD" id="cd19540">
    <property type="entry name" value="LCL_NRPS-like"/>
    <property type="match status" value="5"/>
</dbReference>
<dbReference type="Gene3D" id="3.30.559.30">
    <property type="entry name" value="Nonribosomal peptide synthetase, condensation domain"/>
    <property type="match status" value="6"/>
</dbReference>
<gene>
    <name evidence="7" type="ORF">OG626_30280</name>
</gene>
<dbReference type="InterPro" id="IPR009081">
    <property type="entry name" value="PP-bd_ACP"/>
</dbReference>
<dbReference type="Pfam" id="PF00550">
    <property type="entry name" value="PP-binding"/>
    <property type="match status" value="6"/>
</dbReference>
<dbReference type="GO" id="GO:0043041">
    <property type="term" value="P:amino acid activation for nonribosomal peptide biosynthetic process"/>
    <property type="evidence" value="ECO:0007669"/>
    <property type="project" value="TreeGrafter"/>
</dbReference>
<evidence type="ECO:0000313" key="7">
    <source>
        <dbReference type="EMBL" id="WTY98881.1"/>
    </source>
</evidence>
<feature type="region of interest" description="Disordered" evidence="5">
    <location>
        <begin position="4099"/>
        <end position="4119"/>
    </location>
</feature>
<dbReference type="SUPFAM" id="SSF53474">
    <property type="entry name" value="alpha/beta-Hydrolases"/>
    <property type="match status" value="1"/>
</dbReference>
<dbReference type="InterPro" id="IPR025110">
    <property type="entry name" value="AMP-bd_C"/>
</dbReference>
<evidence type="ECO:0000256" key="2">
    <source>
        <dbReference type="ARBA" id="ARBA00006432"/>
    </source>
</evidence>
<dbReference type="InterPro" id="IPR020845">
    <property type="entry name" value="AMP-binding_CS"/>
</dbReference>
<dbReference type="GO" id="GO:0008610">
    <property type="term" value="P:lipid biosynthetic process"/>
    <property type="evidence" value="ECO:0007669"/>
    <property type="project" value="UniProtKB-ARBA"/>
</dbReference>
<dbReference type="InterPro" id="IPR020802">
    <property type="entry name" value="TesA-like"/>
</dbReference>
<comment type="cofactor">
    <cofactor evidence="1">
        <name>pantetheine 4'-phosphate</name>
        <dbReference type="ChEBI" id="CHEBI:47942"/>
    </cofactor>
</comment>
<dbReference type="NCBIfam" id="NF003417">
    <property type="entry name" value="PRK04813.1"/>
    <property type="match status" value="5"/>
</dbReference>
<feature type="domain" description="Carrier" evidence="6">
    <location>
        <begin position="5954"/>
        <end position="6029"/>
    </location>
</feature>
<dbReference type="NCBIfam" id="TIGR01733">
    <property type="entry name" value="AA-adenyl-dom"/>
    <property type="match status" value="5"/>
</dbReference>
<dbReference type="Gene3D" id="3.30.559.10">
    <property type="entry name" value="Chloramphenicol acetyltransferase-like domain"/>
    <property type="match status" value="6"/>
</dbReference>
<feature type="region of interest" description="Disordered" evidence="5">
    <location>
        <begin position="2398"/>
        <end position="2421"/>
    </location>
</feature>
<dbReference type="Gene3D" id="2.30.38.10">
    <property type="entry name" value="Luciferase, Domain 3"/>
    <property type="match status" value="4"/>
</dbReference>
<dbReference type="Gene3D" id="3.40.50.12780">
    <property type="entry name" value="N-terminal domain of ligase-like"/>
    <property type="match status" value="1"/>
</dbReference>
<dbReference type="InterPro" id="IPR020806">
    <property type="entry name" value="PKS_PP-bd"/>
</dbReference>
<dbReference type="InterPro" id="IPR001031">
    <property type="entry name" value="Thioesterase"/>
</dbReference>
<protein>
    <submittedName>
        <fullName evidence="7">Non-ribosomal peptide synthase/polyketide synthase</fullName>
    </submittedName>
</protein>
<dbReference type="InterPro" id="IPR006162">
    <property type="entry name" value="Ppantetheine_attach_site"/>
</dbReference>
<dbReference type="FunFam" id="3.40.50.12780:FF:000012">
    <property type="entry name" value="Non-ribosomal peptide synthetase"/>
    <property type="match status" value="3"/>
</dbReference>
<dbReference type="InterPro" id="IPR001242">
    <property type="entry name" value="Condensation_dom"/>
</dbReference>
<dbReference type="Pfam" id="PF00501">
    <property type="entry name" value="AMP-binding"/>
    <property type="match status" value="5"/>
</dbReference>
<evidence type="ECO:0000256" key="3">
    <source>
        <dbReference type="ARBA" id="ARBA00022450"/>
    </source>
</evidence>
<dbReference type="Gene3D" id="1.10.1200.10">
    <property type="entry name" value="ACP-like"/>
    <property type="match status" value="4"/>
</dbReference>
<dbReference type="FunFam" id="1.10.1200.10:FF:000005">
    <property type="entry name" value="Nonribosomal peptide synthetase 1"/>
    <property type="match status" value="3"/>
</dbReference>
<dbReference type="SMART" id="SM00824">
    <property type="entry name" value="PKS_TE"/>
    <property type="match status" value="1"/>
</dbReference>
<reference evidence="7" key="1">
    <citation type="submission" date="2022-10" db="EMBL/GenBank/DDBJ databases">
        <title>The complete genomes of actinobacterial strains from the NBC collection.</title>
        <authorList>
            <person name="Joergensen T.S."/>
            <person name="Alvarez Arevalo M."/>
            <person name="Sterndorff E.B."/>
            <person name="Faurdal D."/>
            <person name="Vuksanovic O."/>
            <person name="Mourched A.-S."/>
            <person name="Charusanti P."/>
            <person name="Shaw S."/>
            <person name="Blin K."/>
            <person name="Weber T."/>
        </authorList>
    </citation>
    <scope>NUCLEOTIDE SEQUENCE</scope>
    <source>
        <strain evidence="7">NBC_01401</strain>
    </source>
</reference>
<dbReference type="PROSITE" id="PS50075">
    <property type="entry name" value="CARRIER"/>
    <property type="match status" value="6"/>
</dbReference>
<proteinExistence type="inferred from homology"/>
<dbReference type="SUPFAM" id="SSF52777">
    <property type="entry name" value="CoA-dependent acyltransferases"/>
    <property type="match status" value="12"/>
</dbReference>
<feature type="domain" description="Carrier" evidence="6">
    <location>
        <begin position="2106"/>
        <end position="2181"/>
    </location>
</feature>
<feature type="domain" description="Carrier" evidence="6">
    <location>
        <begin position="3802"/>
        <end position="3877"/>
    </location>
</feature>
<dbReference type="InterPro" id="IPR045851">
    <property type="entry name" value="AMP-bd_C_sf"/>
</dbReference>
<dbReference type="Pfam" id="PF13193">
    <property type="entry name" value="AMP-binding_C"/>
    <property type="match status" value="5"/>
</dbReference>
<dbReference type="SUPFAM" id="SSF47336">
    <property type="entry name" value="ACP-like"/>
    <property type="match status" value="6"/>
</dbReference>
<dbReference type="NCBIfam" id="NF004282">
    <property type="entry name" value="PRK05691.1"/>
    <property type="match status" value="6"/>
</dbReference>
<dbReference type="InterPro" id="IPR000873">
    <property type="entry name" value="AMP-dep_synth/lig_dom"/>
</dbReference>
<dbReference type="CDD" id="cd17643">
    <property type="entry name" value="A_NRPS_Cytc1-like"/>
    <property type="match status" value="1"/>
</dbReference>
<dbReference type="FunFam" id="3.30.300.30:FF:000010">
    <property type="entry name" value="Enterobactin synthetase component F"/>
    <property type="match status" value="4"/>
</dbReference>
<dbReference type="SUPFAM" id="SSF56801">
    <property type="entry name" value="Acetyl-CoA synthetase-like"/>
    <property type="match status" value="5"/>
</dbReference>
<feature type="domain" description="Carrier" evidence="6">
    <location>
        <begin position="4875"/>
        <end position="4950"/>
    </location>
</feature>
<dbReference type="Gene3D" id="3.40.50.1820">
    <property type="entry name" value="alpha/beta hydrolase"/>
    <property type="match status" value="2"/>
</dbReference>
<dbReference type="PROSITE" id="PS00455">
    <property type="entry name" value="AMP_BINDING"/>
    <property type="match status" value="4"/>
</dbReference>
<keyword evidence="4" id="KW-0597">Phosphoprotein</keyword>
<dbReference type="FunFam" id="3.40.50.980:FF:000001">
    <property type="entry name" value="Non-ribosomal peptide synthetase"/>
    <property type="match status" value="5"/>
</dbReference>
<dbReference type="FunFam" id="3.40.50.980:FF:000002">
    <property type="entry name" value="Enterobactin synthetase component F"/>
    <property type="match status" value="1"/>
</dbReference>
<sequence>MIPASYAQRRLWLVDRLEGPSALYVVPLVLRISGRPDVTALREALRDVVTRHEALRTRFPQVDGEPVQEIVPAAALPELLAVDEVPADELEAEIRRTGGHVFDLTAGIPFHARLLTVDDRTSALVIALHHIAADGWSAAPLWRDLSAAYTARLAGAEPDLDPLPVQYADYTLWQRELLGDADDPGSLLAEQLAHWRAALADAPEELELPTDRPRPGASAHDGGAVRLDIPADLHALLADVARAENATMFMVWHAAVAVLLSKLGAGDDIPIGSPFAGRDEADLEDLVGFFVNTLVLRTDLTGDPVFTEVVRRVRSATVAAMNHQDVPFERLVEELAPARSLTRHPLFQVNLTLHNTPQARVDLPGVTAVADFADLPLAKYDLDFQILEHFDEQGRPAGQRVELHYSADLFDRATVETLAGRLLRVLRQAAHTPHLALHAVDVLSPAEHETLLAAVGDTTAPPPGATVPDLFAARAAAHPGATAVTHDGNSLTYAELDAGSNRLARHLVACGAGPGARVAVSLDRAPGLVVALLAVMKAGAAYLPLDPAYPAARIDALLTDAAPALLLTTADTAAHAVAPSGLRRVLLDEQDVRTAVGARDAGPLAQDERRASLRPGHPAYVIHTSGSTGTPKGVVVAHAQVTALLRSAADRYGFGTDDVWTWFHSYAFDFSVWELWGALLTGGRLVVVGHDTSRSPADFHGLLVREGVTVLSQTPSAFQQLDRADARQDTAALDARLRLVVFGGEVLDPARLTEWHARHGADGPRLVNMYGITETTVHVTHLDLDADNCGAPGTHGGSPVGRPLDHTRVYVLDDALRPVPPGVPGEMYVTGSGLALGYLERPGTTAARFVACPYEPGERMYRTGDRARRATDGTLTYLGRTDDQVKLRGFRIEPGEVEAALLGHPQVAQAAVVLRTDAPGGRRLVGYVVPRDPAGATGEDGAEPARRAREYAAAVLPAHMVPSVCVPLARLPLTANGKLDRAALPAPGRESTTVRGRGPATVREQILCTAFADVLDLPEVGADDDFFALGGHSMLAVRLLDHLRAQGVRVDMRTLFTAPTPARLATVAGPEPVRIPEGTVPPGAAHLTPAMVPLAGLTEDELRTLTDALPDGAAGVADVYPLGPLQEGLFFHHRFHAGASTASNTESGTPSAATGDQDAYVVRYVLGFDTAQLLDSFLTALSQVIDRHDVLRTSLAWTDLPHPVQVVHRHAELPVTEIDLGDGTDPVERLLAHGDEPLDLRSAPLMDARTATEPGTGRRLLAVRMHHITQDHTTLDLVLREVTAVLAGRGDGLPAPRPYRDFVGQALLSTPAEEHGAYFGRLLGDVTEPTAPFGVREVRGSGTDVTERRTVLDGPVTARLRDQARRAGVSAATVLHVVWSRVLAAVSGRDDVVFGTLLLGRMQAGDGASDVPGMFINTLPVRARTADTDVAGAVHAMHHQLAELLVHEHASLAVAQRASGVRAPDPLFTAVLNYRHNSEGGPGAVLPPGTELLAFRERTDYPLIVSVDDDGRALAFDVQAAASLDPDLVTRLLHATAERVVDALEGAPDTPLADLDVLPAAERHRILTEWNDTVAPGPVPTLDALFADRAAATPHARALAFDHENTSADHEDGREEGHGGTEHLDYAELDARANRLARHLIGHGVGPEDRVLLLMDRSPDLVVALLAVLKSGAAYVPVDPDQPAERIAHLCGDAAPAVVLTRTAHAGDVPVDAPVAIVVDDPAVRSTVAALSAHPVTQGERSTPLHPAHPAYVIYTSGSTGTPKGVVVPHSGAVNLLAFRWPGLTADSRLLQFASIGFDVATWEIMTAFSAGACLVVAPAARLLPRAGLEDLVERHAVTHLQLPPTVLGMVEDDHRLARVRTLLVAGEALGQSLVDRWGADRWFGNAYGPTEITVIAAADGPLRPGDAPTIGRPLPGVRLYVLDARLQPVPDGVDGDLYVAGAGVARGYLDRPGLSAERFVADPHGAFGTRMYRTGDRAHRTAEGRLLYTGRADDQVKIRGFRIEPGEIETRLTEHEGVAHAVVVARDDVPGAPGDRRLVAYVVPTDPGATGLPALLRGYLAARLPAHLVPAAFVSLDRLPLSVNGKLDRAALPAPDPATGAGAARPTGTYDELLCAAMAQALGLPRVGADDDFFALGGHSLLAVRLVSRIRAVLGVEIPVHAVFEAPTAARLAARMGEWTGIGVRPAVAVGVRPGRLPLSYAQRRLWFVDRLEGASALYNIPLVVRLSGRVDGAALGAALGDVVVRHEALRTRFPQVEGEPYQEVVPAGEVRVELPVVPVRAGELEGRIEECSGYVFDLAGELPVRATLLTVDEESSVLVLVVHHIAGDGWSLAPLWRDLSTAYAARRAGHAPGWEPLPVQYADYTLWQRDLLGDPGDPESVLAEQTSHWRTTLGGLPEELTLPTDRPRPSVESHRGAATPVRVPAELHVRLAELARSEGVTMFMVWQAAVAVLLSRLGAGEDIPLGSPVAGRTDESLEDLVGLFVNTLVLRTDLSGDPAFTDVLARVRRDALGALHHQEVPFERLVEELAPPRSMGRHPLFQTVLEVQSTPLLVPELAGVDVEVLPYAVRDAKFDLDLQVAERFDADGRPTGMEGELVHAADLFDRPTAEALANRLLLVLDAVATTPGRPVHTVDVLDEAERRLVRDRSGQQPEIGGPDARVYILDDRLMPVPPGMTGRLYTTCDESTDDAVASPFTEEESVMRPTGAHAYWDEGGRVRIVAPGTGTTPVTDAQPSVTAPARRGTGLREELLRTAFAHVLGVEEVLADDDFFALGGHSLQAVRLVSRIRAVLGVELRVRDLFETPTVAGLAARLDEATGTDVRPAVAVGVRPGRLPLSYAQRRLWFVDRLEGASALYNIPLVVRLSGRVDGAALGAALGDVVVRHEALRTRFPQVEGEPYQEVVPAGEVRVELPVVPVRAGELEGRIEECSGYVFDLAGELPVRATLLTVGEESSVLVLVVHHIAGDGWSLAPLWRDLSTAYAARRAGHAPGWEPLPVQYADYTLWQQRMFDDEEASASRLTAQVEHWRAALDGVPHELALPFDRPRPARPGRGGGWADIEVPAELHARMVKLARSEGVTMFMVWQAAVAVLLSRLGAGEDIPLGSPVAGRTDESLEDLVGFFLNTLVLRTDLSGDPAFTDVLARVRTTALDALDHQDVPFDRLVEKLAPARYTDRVPFFQVLVAVQNMPQAPVALDGLDSDAGPGKPTTAKVDLDVQVVELHDEDGAPSGMTGGLTYATDLFDHSTAETLVARLLRVLDAATADPARQISRIDVFDPAERRRLLTESNGPRSDTLALTVPELFTIRASRSPKTIALDTGAEQVTYGQLEARSNRLAHHLMDLGVGPETVVAVVMDRSPDVVTTLLAVLKAGGAYLTLDPTQPATRRAGMAALAGAEVCLADGRHADEARGMFATVVVADAGDSAWADRPAGTVAGRSLPDQLAYIMFTSGSTGEPKGIGTTHRDIVDLAGDRCWQFSGTARGMFAAPHTFDGSTVEVWVRLLTGGALVVTPPGRTDAARLRGLVADHGLTHAHLTAGLFRVIAEEDPAAFTGVHDVLTGADIVPKEAVRRVLEAVPGIVVRSSYGPTESTVIATQIALTDPDTLGEVVSIGRPMDNTGVYVLDDRLRPVPAGVAGEAYIAGAGLARGYVARAGLTAERFVACPFDAEGARMYRTGDIVRRRADGALEFVSRADDQVKIRGFRVEPGEVEKLLAAHPAVAQAVVTVREDTPGDKRLVAHVTYTPGESLFDVREFVAGHLPEYLVPDAVVVLDRLPLTANGKVDRAALPAPEAVSAGAPRRPPSLREELLCSVFAQVLDVPRVGVDDDFFALGGHSLLAVRLVSRIRSLLGAEIPVQAVFETSTVAGLAAVVEDAVSTGTLRPALTSRDRPRRVPLSYAQRRLWFVDRLEAAGPLYNIPLALRLTGTLDSGALRAAWTDLLTRHESLRTRFLHADGDPYQDIVSLDDFPPYFAVETVDRADLDARITEAAGHVFDLTAGPPVRATLLDVEGPDSDEAVLVLLTHHIVADGWSMVPLLRDLSTAYTARRAGHAPGWEPLPVQYADHTLWQRDLLGDGDDPDSVLGRQVAFWRDALSDSPEELTLPTDRPRPAVASREGGWVPMATPAGLHARLTELAVAQGTTTFMVWQAALAVLLSRLGAGQDIPVGSPVAGRTDEAADDLIGFFVNTLVLRTDLSGDPTFTEVLGRVRRAALGALGHQDIPFERLVEELAPTRSRARHPLFQVLLAVQNVPGASVELPGLHVEALPTELGRAKFDLDLHVAERFDDEGRPAGTDGGITYAADLFDRSTVEALIDRLLLVLHAVVADPTARVRDIALLDPAAHHRVLTEWNSTGRAEPAATVPDRFRAQAARTPHTPALVADGARTTYAELDAASDRLAQYLTRHGAGPGQLVAVAMERSPETITALLAVLKTGGAYLPVDVGYPTARVELMLRDAAPVALLTTGDIADRLPGTGEDRPRIVLDDPRTRDAVAAEKAVPTATPPHLDSAAYTIYTSGSTGTPKGVVATHRAVDRLVRPADYADVRAEDVVSHLGSVSFDSTTFDIWATLLNGATLAVGPAGSPSVADIRDFLARHRVTVALLPTGLLHQVIDLDVEVLRGVRSVLTGGEALSVEHCRTLLDALPGVRLMNGYGPTESITYTHTHVVTPEDVDSGRAIPLGRPLARTRAYVLDTALQPVPVGVPGELYIAGDGLARGYTHRPGLSAERFTACPFEDGGARMYRTGDLVRWRSDGVLEFVGRADDQTKIGGFRVEPGEVEATVSAHPDVAQAVVVVREDTPGDKRLAAYAAPADPAVSGVELSDRIREFVADRLPDHMVPPFVTVLDRLPLTPNGKVDRAGLPTPDPMAAVSVERGPASPYEELLGVVFADVLRLPRVGIDDDFFALGGHSLLAVRLVSRIRTVLGAETSVAAVFENPTVSGLARQLTRDGGRARPVVVPMPRPPVLPLSYGQSRLWFVDRIEGPNHLYNICLVLRLTGDLDPEILRTALTDVVTRHESLRTTFPLVDDEPSQHVLPVDEAAVDLPVTAVTEEELAEALAALAAHPFDLASELPLRTALFSLRPGAWVFSLTVHHIAGDGWSMGPLWRDLSQAYRARAAGRPPEWVPLPVQYADHTLWQRDLLGDVNDPDSVLATQVAHWKDRLRGAPQELALPVDRPRPAVSDHRAGLVPLNIPAPLHARLAELALGQGVTMFMLLHAAVAVLLSKSGAGRDIVMGSPVAGRTDQAVDDLVGFFAGTLVLRTDLSGDPDFLQLLDRVRKAGLDAFEHQDVPFERLVEELAPARSMARNPLFQVMLAVQNNHRGTLSLPGVHVSEERAGSLTARFDLDFEIRESFDEDGAPAGLDGEVVFAAELFDRSTVETLAARLTRVLEEVAADPTLPVARADLLDDAERRRVLEEWNATAGPLPDDTLAGLLARQAARTPGGVALVSDGTQVTYAELDERSDRLARHLIGLGAAPETLVGVALDRSVEQIVALLAVVKTGAAYLPVDPGQPRRRTDLVLTDASPVLVLSTAETTARLGGTESTAPARWIDLDGPAVEALQGAPAPAPVTDTDRVTPLLPDHPAYVMYTSGSTGTPKGVCVPHHGVVNQLAWMQEEYRLEPTDRMLQRASFGFDASVWEIFWPLLNGAAVVLSGPGAHADPAHLAELIDREGVTVAQFVPSVLRTFLDGGAAARCTGLRTVLCLGEALPAAVRDRFREVLGVPLHNLYGPTEASIAVTSWPCDAAQDGDTVPIGRPLRNIRAYVLDDGLLPASPGTAGELYVAGDGLARGYLGRPVLTSERFVACPFGHPGERMYRTGDIVRWTAGGHLEFLDRADDQVKIRGFRIEPGEIEATLAAHPEVAQAAVVTREDPDGEPALAGYFVPAAAADTADDDDADLGRQVRDYLADRLPEHLVPPVLMPLDALPLTLNGKLDRAALPAPDYTALAAGGRGPVTLREQLLCSVFEQVLGVSAVGVDASFFDLGGHSLLAVRLVNRVKVVIGADVPVRAVFEAPTVAGLLAWISREGRQGTTDVLVPMRASGGRPPLFCAHTVLGLGWEYGWLADAAPREQPLYALRPRGMDTGAEELPESLARMAADYVTQIRAVQPEGPYHLLGWSFGGNVVQEMAAQLQDEGEEVAALILLDSSPVDGPVTDGQRAGFAEQEEKVAGALTGEEHEAYLRVVRNNTRILLAHRTRKTSGTLLLISADSEAKGALWQPLVSGEVREHTLDCAHREMLLDPDVVRRIWDIAAGELEPTDTDPDPA</sequence>
<feature type="domain" description="Carrier" evidence="6">
    <location>
        <begin position="2745"/>
        <end position="2820"/>
    </location>
</feature>
<feature type="domain" description="Carrier" evidence="6">
    <location>
        <begin position="998"/>
        <end position="1072"/>
    </location>
</feature>
<dbReference type="CDD" id="cd12117">
    <property type="entry name" value="A_NRPS_Srf_like"/>
    <property type="match status" value="2"/>
</dbReference>
<dbReference type="PANTHER" id="PTHR45527:SF14">
    <property type="entry name" value="PLIPASTATIN SYNTHASE SUBUNIT B"/>
    <property type="match status" value="1"/>
</dbReference>
<dbReference type="Pfam" id="PF00668">
    <property type="entry name" value="Condensation"/>
    <property type="match status" value="6"/>
</dbReference>
<dbReference type="GO" id="GO:0005829">
    <property type="term" value="C:cytosol"/>
    <property type="evidence" value="ECO:0007669"/>
    <property type="project" value="TreeGrafter"/>
</dbReference>
<dbReference type="GO" id="GO:0044550">
    <property type="term" value="P:secondary metabolite biosynthetic process"/>
    <property type="evidence" value="ECO:0007669"/>
    <property type="project" value="UniProtKB-ARBA"/>
</dbReference>
<dbReference type="InterPro" id="IPR029058">
    <property type="entry name" value="AB_hydrolase_fold"/>
</dbReference>
<dbReference type="EMBL" id="CP109535">
    <property type="protein sequence ID" value="WTY98881.1"/>
    <property type="molecule type" value="Genomic_DNA"/>
</dbReference>
<evidence type="ECO:0000256" key="5">
    <source>
        <dbReference type="SAM" id="MobiDB-lite"/>
    </source>
</evidence>
<dbReference type="CDD" id="cd17646">
    <property type="entry name" value="A_NRPS_AB3403-like"/>
    <property type="match status" value="1"/>
</dbReference>
<dbReference type="GO" id="GO:0031177">
    <property type="term" value="F:phosphopantetheine binding"/>
    <property type="evidence" value="ECO:0007669"/>
    <property type="project" value="InterPro"/>
</dbReference>
<dbReference type="FunFam" id="2.30.38.10:FF:000001">
    <property type="entry name" value="Non-ribosomal peptide synthetase PvdI"/>
    <property type="match status" value="4"/>
</dbReference>
<dbReference type="InterPro" id="IPR023213">
    <property type="entry name" value="CAT-like_dom_sf"/>
</dbReference>
<evidence type="ECO:0000256" key="4">
    <source>
        <dbReference type="ARBA" id="ARBA00022553"/>
    </source>
</evidence>
<dbReference type="InterPro" id="IPR036736">
    <property type="entry name" value="ACP-like_sf"/>
</dbReference>
<dbReference type="PANTHER" id="PTHR45527">
    <property type="entry name" value="NONRIBOSOMAL PEPTIDE SYNTHETASE"/>
    <property type="match status" value="1"/>
</dbReference>
<keyword evidence="3" id="KW-0596">Phosphopantetheine</keyword>
<accession>A0AAU3H0S3</accession>
<dbReference type="GO" id="GO:0003824">
    <property type="term" value="F:catalytic activity"/>
    <property type="evidence" value="ECO:0007669"/>
    <property type="project" value="InterPro"/>
</dbReference>
<dbReference type="PROSITE" id="PS00012">
    <property type="entry name" value="PHOSPHOPANTETHEINE"/>
    <property type="match status" value="6"/>
</dbReference>
<dbReference type="GO" id="GO:0017000">
    <property type="term" value="P:antibiotic biosynthetic process"/>
    <property type="evidence" value="ECO:0007669"/>
    <property type="project" value="UniProtKB-ARBA"/>
</dbReference>